<evidence type="ECO:0000256" key="3">
    <source>
        <dbReference type="ARBA" id="ARBA00022777"/>
    </source>
</evidence>
<feature type="domain" description="Guanylate kinase-like" evidence="4">
    <location>
        <begin position="1"/>
        <end position="143"/>
    </location>
</feature>
<dbReference type="GO" id="GO:0004385">
    <property type="term" value="F:GMP kinase activity"/>
    <property type="evidence" value="ECO:0007669"/>
    <property type="project" value="TreeGrafter"/>
</dbReference>
<name>A0AA35R5T8_GEOBA</name>
<dbReference type="Proteomes" id="UP001174909">
    <property type="component" value="Unassembled WGS sequence"/>
</dbReference>
<dbReference type="AlphaFoldDB" id="A0AA35R5T8"/>
<keyword evidence="6" id="KW-1185">Reference proteome</keyword>
<dbReference type="PROSITE" id="PS50052">
    <property type="entry name" value="GUANYLATE_KINASE_2"/>
    <property type="match status" value="1"/>
</dbReference>
<evidence type="ECO:0000256" key="2">
    <source>
        <dbReference type="ARBA" id="ARBA00022679"/>
    </source>
</evidence>
<proteinExistence type="inferred from homology"/>
<dbReference type="InterPro" id="IPR008144">
    <property type="entry name" value="Guanylate_kin-like_dom"/>
</dbReference>
<dbReference type="EMBL" id="CASHTH010000518">
    <property type="protein sequence ID" value="CAI8003413.1"/>
    <property type="molecule type" value="Genomic_DNA"/>
</dbReference>
<dbReference type="Pfam" id="PF00625">
    <property type="entry name" value="Guanylate_kin"/>
    <property type="match status" value="1"/>
</dbReference>
<comment type="similarity">
    <text evidence="1">Belongs to the guanylate kinase family.</text>
</comment>
<dbReference type="CDD" id="cd00071">
    <property type="entry name" value="GMPK"/>
    <property type="match status" value="1"/>
</dbReference>
<accession>A0AA35R5T8</accession>
<dbReference type="Gene3D" id="3.30.63.10">
    <property type="entry name" value="Guanylate Kinase phosphate binding domain"/>
    <property type="match status" value="1"/>
</dbReference>
<evidence type="ECO:0000259" key="4">
    <source>
        <dbReference type="PROSITE" id="PS50052"/>
    </source>
</evidence>
<dbReference type="InterPro" id="IPR027417">
    <property type="entry name" value="P-loop_NTPase"/>
</dbReference>
<evidence type="ECO:0000256" key="1">
    <source>
        <dbReference type="ARBA" id="ARBA00005790"/>
    </source>
</evidence>
<evidence type="ECO:0000313" key="5">
    <source>
        <dbReference type="EMBL" id="CAI8003413.1"/>
    </source>
</evidence>
<dbReference type="SUPFAM" id="SSF52540">
    <property type="entry name" value="P-loop containing nucleoside triphosphate hydrolases"/>
    <property type="match status" value="1"/>
</dbReference>
<comment type="caution">
    <text evidence="5">The sequence shown here is derived from an EMBL/GenBank/DDBJ whole genome shotgun (WGS) entry which is preliminary data.</text>
</comment>
<gene>
    <name evidence="5" type="ORF">GBAR_LOCUS3645</name>
</gene>
<dbReference type="InterPro" id="IPR008145">
    <property type="entry name" value="GK/Ca_channel_bsu"/>
</dbReference>
<dbReference type="PANTHER" id="PTHR23117:SF13">
    <property type="entry name" value="GUANYLATE KINASE"/>
    <property type="match status" value="1"/>
</dbReference>
<dbReference type="PANTHER" id="PTHR23117">
    <property type="entry name" value="GUANYLATE KINASE-RELATED"/>
    <property type="match status" value="1"/>
</dbReference>
<sequence>MRPGERDGEDYIFIDTDTFARMRERDEFLECAEVYGRWYGVPRSQARDALRSGKDVFLKLDVQGAATIRQMAPEALLIFLIPPSLEDLHLRLRGRMTESDAELERRLLTAEEELAQVHHFDYRVVNPDGDLEQAAADIDAIIAAEKCRVSPRVVQLM</sequence>
<dbReference type="GO" id="GO:0005829">
    <property type="term" value="C:cytosol"/>
    <property type="evidence" value="ECO:0007669"/>
    <property type="project" value="TreeGrafter"/>
</dbReference>
<dbReference type="Gene3D" id="3.40.50.300">
    <property type="entry name" value="P-loop containing nucleotide triphosphate hydrolases"/>
    <property type="match status" value="1"/>
</dbReference>
<protein>
    <submittedName>
        <fullName evidence="5">Guanylate kinase</fullName>
    </submittedName>
</protein>
<reference evidence="5" key="1">
    <citation type="submission" date="2023-03" db="EMBL/GenBank/DDBJ databases">
        <authorList>
            <person name="Steffen K."/>
            <person name="Cardenas P."/>
        </authorList>
    </citation>
    <scope>NUCLEOTIDE SEQUENCE</scope>
</reference>
<organism evidence="5 6">
    <name type="scientific">Geodia barretti</name>
    <name type="common">Barrett's horny sponge</name>
    <dbReference type="NCBI Taxonomy" id="519541"/>
    <lineage>
        <taxon>Eukaryota</taxon>
        <taxon>Metazoa</taxon>
        <taxon>Porifera</taxon>
        <taxon>Demospongiae</taxon>
        <taxon>Heteroscleromorpha</taxon>
        <taxon>Tetractinellida</taxon>
        <taxon>Astrophorina</taxon>
        <taxon>Geodiidae</taxon>
        <taxon>Geodia</taxon>
    </lineage>
</organism>
<keyword evidence="3 5" id="KW-0418">Kinase</keyword>
<keyword evidence="2" id="KW-0808">Transferase</keyword>
<dbReference type="SMART" id="SM00072">
    <property type="entry name" value="GuKc"/>
    <property type="match status" value="1"/>
</dbReference>
<evidence type="ECO:0000313" key="6">
    <source>
        <dbReference type="Proteomes" id="UP001174909"/>
    </source>
</evidence>